<dbReference type="FunFam" id="3.30.559.10:FF:000006">
    <property type="entry name" value="Dihydrolipoyllysine-residue succinyltransferase component of 2-oxoglutarate dehydrogenase complex, mitochondrial"/>
    <property type="match status" value="1"/>
</dbReference>
<protein>
    <recommendedName>
        <fullName evidence="6">dihydrolipoyllysine-residue succinyltransferase</fullName>
        <ecNumber evidence="6">2.3.1.61</ecNumber>
    </recommendedName>
    <alternativeName>
        <fullName evidence="13">2-oxoglutarate dehydrogenase complex component E2</fullName>
    </alternativeName>
</protein>
<dbReference type="EMBL" id="JALJOQ010000044">
    <property type="protein sequence ID" value="KAK9805320.1"/>
    <property type="molecule type" value="Genomic_DNA"/>
</dbReference>
<dbReference type="CDD" id="cd06849">
    <property type="entry name" value="lipoyl_domain"/>
    <property type="match status" value="1"/>
</dbReference>
<proteinExistence type="inferred from homology"/>
<reference evidence="18 19" key="1">
    <citation type="journal article" date="2024" name="Nat. Commun.">
        <title>Phylogenomics reveals the evolutionary origins of lichenization in chlorophyte algae.</title>
        <authorList>
            <person name="Puginier C."/>
            <person name="Libourel C."/>
            <person name="Otte J."/>
            <person name="Skaloud P."/>
            <person name="Haon M."/>
            <person name="Grisel S."/>
            <person name="Petersen M."/>
            <person name="Berrin J.G."/>
            <person name="Delaux P.M."/>
            <person name="Dal Grande F."/>
            <person name="Keller J."/>
        </authorList>
    </citation>
    <scope>NUCLEOTIDE SEQUENCE [LARGE SCALE GENOMIC DNA]</scope>
    <source>
        <strain evidence="18 19">SAG 2036</strain>
    </source>
</reference>
<evidence type="ECO:0000256" key="14">
    <source>
        <dbReference type="ARBA" id="ARBA00037426"/>
    </source>
</evidence>
<evidence type="ECO:0000256" key="12">
    <source>
        <dbReference type="ARBA" id="ARBA00023315"/>
    </source>
</evidence>
<dbReference type="GO" id="GO:0045252">
    <property type="term" value="C:oxoglutarate dehydrogenase complex"/>
    <property type="evidence" value="ECO:0007669"/>
    <property type="project" value="InterPro"/>
</dbReference>
<organism evidence="18 19">
    <name type="scientific">Symbiochloris irregularis</name>
    <dbReference type="NCBI Taxonomy" id="706552"/>
    <lineage>
        <taxon>Eukaryota</taxon>
        <taxon>Viridiplantae</taxon>
        <taxon>Chlorophyta</taxon>
        <taxon>core chlorophytes</taxon>
        <taxon>Trebouxiophyceae</taxon>
        <taxon>Trebouxiales</taxon>
        <taxon>Trebouxiaceae</taxon>
        <taxon>Symbiochloris</taxon>
    </lineage>
</organism>
<evidence type="ECO:0000256" key="6">
    <source>
        <dbReference type="ARBA" id="ARBA00012945"/>
    </source>
</evidence>
<accession>A0AAW1P5V1</accession>
<evidence type="ECO:0000259" key="17">
    <source>
        <dbReference type="PROSITE" id="PS50968"/>
    </source>
</evidence>
<keyword evidence="7" id="KW-0816">Tricarboxylic acid cycle</keyword>
<comment type="pathway">
    <text evidence="3">Amino-acid degradation; L-lysine degradation via saccharopine pathway; glutaryl-CoA from L-lysine: step 6/6.</text>
</comment>
<dbReference type="Gene3D" id="3.30.559.10">
    <property type="entry name" value="Chloramphenicol acetyltransferase-like domain"/>
    <property type="match status" value="1"/>
</dbReference>
<keyword evidence="10" id="KW-0809">Transit peptide</keyword>
<keyword evidence="11" id="KW-0496">Mitochondrion</keyword>
<dbReference type="InterPro" id="IPR006255">
    <property type="entry name" value="SucB"/>
</dbReference>
<evidence type="ECO:0000256" key="10">
    <source>
        <dbReference type="ARBA" id="ARBA00022946"/>
    </source>
</evidence>
<evidence type="ECO:0000256" key="7">
    <source>
        <dbReference type="ARBA" id="ARBA00022532"/>
    </source>
</evidence>
<dbReference type="GO" id="GO:0005739">
    <property type="term" value="C:mitochondrion"/>
    <property type="evidence" value="ECO:0007669"/>
    <property type="project" value="UniProtKB-SubCell"/>
</dbReference>
<dbReference type="Pfam" id="PF00198">
    <property type="entry name" value="2-oxoacid_dh"/>
    <property type="match status" value="1"/>
</dbReference>
<dbReference type="AlphaFoldDB" id="A0AAW1P5V1"/>
<dbReference type="PANTHER" id="PTHR43416">
    <property type="entry name" value="DIHYDROLIPOYLLYSINE-RESIDUE SUCCINYLTRANSFERASE COMPONENT OF 2-OXOGLUTARATE DEHYDROGENASE COMPLEX, MITOCHONDRIAL-RELATED"/>
    <property type="match status" value="1"/>
</dbReference>
<dbReference type="PROSITE" id="PS50968">
    <property type="entry name" value="BIOTINYL_LIPOYL"/>
    <property type="match status" value="1"/>
</dbReference>
<dbReference type="InterPro" id="IPR011053">
    <property type="entry name" value="Single_hybrid_motif"/>
</dbReference>
<evidence type="ECO:0000313" key="19">
    <source>
        <dbReference type="Proteomes" id="UP001465755"/>
    </source>
</evidence>
<feature type="region of interest" description="Disordered" evidence="16">
    <location>
        <begin position="151"/>
        <end position="233"/>
    </location>
</feature>
<gene>
    <name evidence="18" type="ORF">WJX73_001680</name>
</gene>
<dbReference type="InterPro" id="IPR023213">
    <property type="entry name" value="CAT-like_dom_sf"/>
</dbReference>
<comment type="subcellular location">
    <subcellularLocation>
        <location evidence="2">Mitochondrion</location>
    </subcellularLocation>
</comment>
<evidence type="ECO:0000256" key="5">
    <source>
        <dbReference type="ARBA" id="ARBA00011484"/>
    </source>
</evidence>
<comment type="caution">
    <text evidence="18">The sequence shown here is derived from an EMBL/GenBank/DDBJ whole genome shotgun (WGS) entry which is preliminary data.</text>
</comment>
<sequence length="458" mass="49706">MAGRLLGRLLHRQSQSLSPRCLASIGSASSAPQTGTTHEPLISLRHSTSSSFSTSWGWSCHRQIHTSPAAREDIKIVVPSMGDSVSEGTVIEFPKQPGDAVNEDDVLVQIETDKVTIDVRYTESQAGTLKEFLVKPDDTVTVGQEVAIVAKGEVSDSGGEKEEPQQESKPKEEKPKAEDKPKKESKPKKEEPKKEAKAPEKPKEKPAPSKGGGDDPAAAEPSSKALRPERRVKMTRLRARVAERLKGAQNTFAMLTTFNEIDMTNLMALRTDYKDAFLEKHGVKLGFMSAFVKASADALQLVPAANAVIDGDEIVYRDYVDISIAVATPKGLVVPVLRNADTLSFAEVEKNINALGKKARDGSISIDDMAGGTFTISNGGVYGSLLSTPIINPPQSAILGMHSINQRPMVVNGQIVARPVMNIALTYDHRLIDGREGVTFLKRIKDVVEDPRRLLIDV</sequence>
<dbReference type="NCBIfam" id="TIGR01347">
    <property type="entry name" value="sucB"/>
    <property type="match status" value="1"/>
</dbReference>
<evidence type="ECO:0000256" key="4">
    <source>
        <dbReference type="ARBA" id="ARBA00007317"/>
    </source>
</evidence>
<dbReference type="Proteomes" id="UP001465755">
    <property type="component" value="Unassembled WGS sequence"/>
</dbReference>
<feature type="domain" description="Lipoyl-binding" evidence="17">
    <location>
        <begin position="73"/>
        <end position="150"/>
    </location>
</feature>
<evidence type="ECO:0000256" key="3">
    <source>
        <dbReference type="ARBA" id="ARBA00005145"/>
    </source>
</evidence>
<evidence type="ECO:0000256" key="11">
    <source>
        <dbReference type="ARBA" id="ARBA00023128"/>
    </source>
</evidence>
<evidence type="ECO:0000256" key="1">
    <source>
        <dbReference type="ARBA" id="ARBA00001938"/>
    </source>
</evidence>
<dbReference type="EC" id="2.3.1.61" evidence="6"/>
<keyword evidence="8" id="KW-0808">Transferase</keyword>
<evidence type="ECO:0000313" key="18">
    <source>
        <dbReference type="EMBL" id="KAK9805320.1"/>
    </source>
</evidence>
<evidence type="ECO:0000256" key="9">
    <source>
        <dbReference type="ARBA" id="ARBA00022823"/>
    </source>
</evidence>
<dbReference type="Pfam" id="PF00364">
    <property type="entry name" value="Biotin_lipoyl"/>
    <property type="match status" value="1"/>
</dbReference>
<dbReference type="Gene3D" id="2.40.50.100">
    <property type="match status" value="1"/>
</dbReference>
<comment type="cofactor">
    <cofactor evidence="1">
        <name>(R)-lipoate</name>
        <dbReference type="ChEBI" id="CHEBI:83088"/>
    </cofactor>
</comment>
<comment type="function">
    <text evidence="14">The 2-oxoglutarate dehydrogenase complex catalyzes the overall conversion of 2-oxoglutarate to succinyl-CoA and CO(2). It contains multiple copies of three enzymatic components: 2-oxoglutarate dehydrogenase (E1), dihydrolipoamide succinyltransferase (E2) and lipoamide dehydrogenase (E3).</text>
</comment>
<dbReference type="SUPFAM" id="SSF51230">
    <property type="entry name" value="Single hybrid motif"/>
    <property type="match status" value="1"/>
</dbReference>
<evidence type="ECO:0000256" key="16">
    <source>
        <dbReference type="SAM" id="MobiDB-lite"/>
    </source>
</evidence>
<comment type="catalytic activity">
    <reaction evidence="15">
        <text>N(6)-[(R)-dihydrolipoyl]-L-lysyl-[protein] + succinyl-CoA = N(6)-[(R)-S(8)-succinyldihydrolipoyl]-L-lysyl-[protein] + CoA</text>
        <dbReference type="Rhea" id="RHEA:15213"/>
        <dbReference type="Rhea" id="RHEA-COMP:10475"/>
        <dbReference type="Rhea" id="RHEA-COMP:20092"/>
        <dbReference type="ChEBI" id="CHEBI:57287"/>
        <dbReference type="ChEBI" id="CHEBI:57292"/>
        <dbReference type="ChEBI" id="CHEBI:83100"/>
        <dbReference type="ChEBI" id="CHEBI:83120"/>
        <dbReference type="EC" id="2.3.1.61"/>
    </reaction>
</comment>
<comment type="similarity">
    <text evidence="4">Belongs to the 2-oxoacid dehydrogenase family.</text>
</comment>
<name>A0AAW1P5V1_9CHLO</name>
<evidence type="ECO:0000256" key="2">
    <source>
        <dbReference type="ARBA" id="ARBA00004173"/>
    </source>
</evidence>
<keyword evidence="9" id="KW-0450">Lipoyl</keyword>
<dbReference type="InterPro" id="IPR001078">
    <property type="entry name" value="2-oxoacid_DH_actylTfrase"/>
</dbReference>
<dbReference type="InterPro" id="IPR050537">
    <property type="entry name" value="2-oxoacid_dehydrogenase"/>
</dbReference>
<dbReference type="InterPro" id="IPR000089">
    <property type="entry name" value="Biotin_lipoyl"/>
</dbReference>
<comment type="subunit">
    <text evidence="5">Forms a 24-polypeptide structural core with octahedral symmetry.</text>
</comment>
<evidence type="ECO:0000256" key="8">
    <source>
        <dbReference type="ARBA" id="ARBA00022679"/>
    </source>
</evidence>
<evidence type="ECO:0000256" key="15">
    <source>
        <dbReference type="ARBA" id="ARBA00052761"/>
    </source>
</evidence>
<keyword evidence="19" id="KW-1185">Reference proteome</keyword>
<dbReference type="GO" id="GO:0006099">
    <property type="term" value="P:tricarboxylic acid cycle"/>
    <property type="evidence" value="ECO:0007669"/>
    <property type="project" value="UniProtKB-KW"/>
</dbReference>
<keyword evidence="12" id="KW-0012">Acyltransferase</keyword>
<dbReference type="GO" id="GO:0004149">
    <property type="term" value="F:dihydrolipoyllysine-residue succinyltransferase activity"/>
    <property type="evidence" value="ECO:0007669"/>
    <property type="project" value="UniProtKB-EC"/>
</dbReference>
<feature type="compositionally biased region" description="Basic and acidic residues" evidence="16">
    <location>
        <begin position="158"/>
        <end position="207"/>
    </location>
</feature>
<dbReference type="SUPFAM" id="SSF52777">
    <property type="entry name" value="CoA-dependent acyltransferases"/>
    <property type="match status" value="1"/>
</dbReference>
<dbReference type="PANTHER" id="PTHR43416:SF5">
    <property type="entry name" value="DIHYDROLIPOYLLYSINE-RESIDUE SUCCINYLTRANSFERASE COMPONENT OF 2-OXOGLUTARATE DEHYDROGENASE COMPLEX, MITOCHONDRIAL"/>
    <property type="match status" value="1"/>
</dbReference>
<evidence type="ECO:0000256" key="13">
    <source>
        <dbReference type="ARBA" id="ARBA00032406"/>
    </source>
</evidence>